<keyword evidence="3" id="KW-0238">DNA-binding</keyword>
<dbReference type="InterPro" id="IPR036390">
    <property type="entry name" value="WH_DNA-bd_sf"/>
</dbReference>
<feature type="domain" description="HTH lysR-type" evidence="5">
    <location>
        <begin position="4"/>
        <end position="61"/>
    </location>
</feature>
<dbReference type="Gene3D" id="1.10.10.10">
    <property type="entry name" value="Winged helix-like DNA-binding domain superfamily/Winged helix DNA-binding domain"/>
    <property type="match status" value="1"/>
</dbReference>
<dbReference type="Pfam" id="PF00126">
    <property type="entry name" value="HTH_1"/>
    <property type="match status" value="1"/>
</dbReference>
<name>A0ABP8Q5I8_9ACTN</name>
<dbReference type="Proteomes" id="UP001500503">
    <property type="component" value="Unassembled WGS sequence"/>
</dbReference>
<dbReference type="PANTHER" id="PTHR30346">
    <property type="entry name" value="TRANSCRIPTIONAL DUAL REGULATOR HCAR-RELATED"/>
    <property type="match status" value="1"/>
</dbReference>
<proteinExistence type="inferred from homology"/>
<organism evidence="6 7">
    <name type="scientific">Actinoallomurus oryzae</name>
    <dbReference type="NCBI Taxonomy" id="502180"/>
    <lineage>
        <taxon>Bacteria</taxon>
        <taxon>Bacillati</taxon>
        <taxon>Actinomycetota</taxon>
        <taxon>Actinomycetes</taxon>
        <taxon>Streptosporangiales</taxon>
        <taxon>Thermomonosporaceae</taxon>
        <taxon>Actinoallomurus</taxon>
    </lineage>
</organism>
<accession>A0ABP8Q5I8</accession>
<evidence type="ECO:0000259" key="5">
    <source>
        <dbReference type="PROSITE" id="PS50931"/>
    </source>
</evidence>
<protein>
    <recommendedName>
        <fullName evidence="5">HTH lysR-type domain-containing protein</fullName>
    </recommendedName>
</protein>
<dbReference type="InterPro" id="IPR036388">
    <property type="entry name" value="WH-like_DNA-bd_sf"/>
</dbReference>
<dbReference type="EMBL" id="BAABHF010000023">
    <property type="protein sequence ID" value="GAA4497971.1"/>
    <property type="molecule type" value="Genomic_DNA"/>
</dbReference>
<evidence type="ECO:0000313" key="7">
    <source>
        <dbReference type="Proteomes" id="UP001500503"/>
    </source>
</evidence>
<keyword evidence="2" id="KW-0805">Transcription regulation</keyword>
<evidence type="ECO:0000256" key="3">
    <source>
        <dbReference type="ARBA" id="ARBA00023125"/>
    </source>
</evidence>
<keyword evidence="4" id="KW-0804">Transcription</keyword>
<dbReference type="SUPFAM" id="SSF46785">
    <property type="entry name" value="Winged helix' DNA-binding domain"/>
    <property type="match status" value="1"/>
</dbReference>
<dbReference type="PANTHER" id="PTHR30346:SF0">
    <property type="entry name" value="HCA OPERON TRANSCRIPTIONAL ACTIVATOR HCAR"/>
    <property type="match status" value="1"/>
</dbReference>
<comment type="caution">
    <text evidence="6">The sequence shown here is derived from an EMBL/GenBank/DDBJ whole genome shotgun (WGS) entry which is preliminary data.</text>
</comment>
<keyword evidence="7" id="KW-1185">Reference proteome</keyword>
<sequence>MEIMDLRSLRYAITLAEELHFGRAAQRHYISAQPFGRHIRNLERELGVRLFERTSRRVTVTPAGARFLAQARAIVNAVDALTDPRRWAEPDEEDPAIRDAIDRPSLFAAATSRRVPRFVPLDRACGGRRTSRAGRPFVMPFVMSPDHHRWRLS</sequence>
<comment type="similarity">
    <text evidence="1">Belongs to the LysR transcriptional regulatory family.</text>
</comment>
<evidence type="ECO:0000256" key="1">
    <source>
        <dbReference type="ARBA" id="ARBA00009437"/>
    </source>
</evidence>
<reference evidence="7" key="1">
    <citation type="journal article" date="2019" name="Int. J. Syst. Evol. Microbiol.">
        <title>The Global Catalogue of Microorganisms (GCM) 10K type strain sequencing project: providing services to taxonomists for standard genome sequencing and annotation.</title>
        <authorList>
            <consortium name="The Broad Institute Genomics Platform"/>
            <consortium name="The Broad Institute Genome Sequencing Center for Infectious Disease"/>
            <person name="Wu L."/>
            <person name="Ma J."/>
        </authorList>
    </citation>
    <scope>NUCLEOTIDE SEQUENCE [LARGE SCALE GENOMIC DNA]</scope>
    <source>
        <strain evidence="7">JCM 17933</strain>
    </source>
</reference>
<dbReference type="PROSITE" id="PS50931">
    <property type="entry name" value="HTH_LYSR"/>
    <property type="match status" value="1"/>
</dbReference>
<gene>
    <name evidence="6" type="ORF">GCM10023191_042320</name>
</gene>
<dbReference type="InterPro" id="IPR000847">
    <property type="entry name" value="LysR_HTH_N"/>
</dbReference>
<evidence type="ECO:0000313" key="6">
    <source>
        <dbReference type="EMBL" id="GAA4497971.1"/>
    </source>
</evidence>
<evidence type="ECO:0000256" key="2">
    <source>
        <dbReference type="ARBA" id="ARBA00023015"/>
    </source>
</evidence>
<evidence type="ECO:0000256" key="4">
    <source>
        <dbReference type="ARBA" id="ARBA00023163"/>
    </source>
</evidence>